<dbReference type="HOGENOM" id="CLU_033988_0_0_11"/>
<accession>K0JW96</accession>
<dbReference type="EMBL" id="HE804045">
    <property type="protein sequence ID" value="CCH30316.1"/>
    <property type="molecule type" value="Genomic_DNA"/>
</dbReference>
<dbReference type="eggNOG" id="COG0707">
    <property type="taxonomic scope" value="Bacteria"/>
</dbReference>
<name>K0JW96_SACES</name>
<dbReference type="AlphaFoldDB" id="K0JW96"/>
<dbReference type="PATRIC" id="fig|1179773.3.peg.3001"/>
<dbReference type="SUPFAM" id="SSF53756">
    <property type="entry name" value="UDP-Glycosyltransferase/glycogen phosphorylase"/>
    <property type="match status" value="1"/>
</dbReference>
<proteinExistence type="predicted"/>
<evidence type="ECO:0000313" key="2">
    <source>
        <dbReference type="Proteomes" id="UP000006281"/>
    </source>
</evidence>
<dbReference type="STRING" id="1179773.BN6_30090"/>
<dbReference type="RefSeq" id="WP_015100428.1">
    <property type="nucleotide sequence ID" value="NC_019673.1"/>
</dbReference>
<organism evidence="1 2">
    <name type="scientific">Saccharothrix espanaensis (strain ATCC 51144 / DSM 44229 / JCM 9112 / NBRC 15066 / NRRL 15764)</name>
    <dbReference type="NCBI Taxonomy" id="1179773"/>
    <lineage>
        <taxon>Bacteria</taxon>
        <taxon>Bacillati</taxon>
        <taxon>Actinomycetota</taxon>
        <taxon>Actinomycetes</taxon>
        <taxon>Pseudonocardiales</taxon>
        <taxon>Pseudonocardiaceae</taxon>
        <taxon>Saccharothrix</taxon>
    </lineage>
</organism>
<sequence>MSGHWIRGPIGPDADRRVTVPVRRTVLVMVPHPAAGIRLIADVVPLLRNDPRIQVVFSVTDTGQWWQGTQDLVRRQEAVVVPWQQAVNHEFDLVLAAGYNDIDQARGPVLLLPHGAGHLASRKFSRHTGPHGMPHAGLSRESLTRRGRVLPAAIGLTHDDELAGLRSSCPEAAHTAVVVGDLCLDRMVASLPARDRYRAALGVPAGRRLITVSSTWAPDSTFGRRFALCRSLLDELPDDRVALVLHPNAWSVHGRWQIRAWLHDCIEAGLLVIPPEEGWRAAAVASDHVLGDHGSTTQYAAAVGTPVTLASFPEGNVRRGSLADAVRGRFAELDPDRPVAPQLVARGDAAAIAGLVSSRPGQAASALRAVMYRLMDLPEPDVPAVTERVPVPVPLPLRPERV</sequence>
<evidence type="ECO:0000313" key="1">
    <source>
        <dbReference type="EMBL" id="CCH30316.1"/>
    </source>
</evidence>
<protein>
    <submittedName>
        <fullName evidence="1">Uncharacterized protein</fullName>
    </submittedName>
</protein>
<dbReference type="Proteomes" id="UP000006281">
    <property type="component" value="Chromosome"/>
</dbReference>
<gene>
    <name evidence="1" type="ordered locus">BN6_30090</name>
</gene>
<dbReference type="OrthoDB" id="3661391at2"/>
<dbReference type="BioCyc" id="SESP1179773:BN6_RS14615-MONOMER"/>
<dbReference type="KEGG" id="sesp:BN6_30090"/>
<reference evidence="1 2" key="1">
    <citation type="journal article" date="2012" name="BMC Genomics">
        <title>Complete genome sequence of Saccharothrix espanaensis DSM 44229T and comparison to the other completely sequenced Pseudonocardiaceae.</title>
        <authorList>
            <person name="Strobel T."/>
            <person name="Al-Dilaimi A."/>
            <person name="Blom J."/>
            <person name="Gessner A."/>
            <person name="Kalinowski J."/>
            <person name="Luzhetska M."/>
            <person name="Puhler A."/>
            <person name="Szczepanowski R."/>
            <person name="Bechthold A."/>
            <person name="Ruckert C."/>
        </authorList>
    </citation>
    <scope>NUCLEOTIDE SEQUENCE [LARGE SCALE GENOMIC DNA]</scope>
    <source>
        <strain evidence="2">ATCC 51144 / DSM 44229 / JCM 9112 / NBRC 15066 / NRRL 15764</strain>
    </source>
</reference>
<keyword evidence="2" id="KW-1185">Reference proteome</keyword>